<dbReference type="AlphaFoldDB" id="A0A1N7P1K5"/>
<gene>
    <name evidence="1" type="ORF">SAMN05421790_11111</name>
</gene>
<protein>
    <submittedName>
        <fullName evidence="1">Uncharacterized protein</fullName>
    </submittedName>
</protein>
<reference evidence="2" key="1">
    <citation type="submission" date="2017-01" db="EMBL/GenBank/DDBJ databases">
        <authorList>
            <person name="Varghese N."/>
            <person name="Submissions S."/>
        </authorList>
    </citation>
    <scope>NUCLEOTIDE SEQUENCE [LARGE SCALE GENOMIC DNA]</scope>
    <source>
        <strain evidence="2">DSM 45196</strain>
    </source>
</reference>
<evidence type="ECO:0000313" key="2">
    <source>
        <dbReference type="Proteomes" id="UP000186795"/>
    </source>
</evidence>
<dbReference type="OrthoDB" id="1637462at2"/>
<keyword evidence="2" id="KW-1185">Reference proteome</keyword>
<evidence type="ECO:0000313" key="1">
    <source>
        <dbReference type="EMBL" id="SIT04416.1"/>
    </source>
</evidence>
<name>A0A1N7P1K5_9BACL</name>
<accession>A0A1N7P1K5</accession>
<proteinExistence type="predicted"/>
<organism evidence="1 2">
    <name type="scientific">Kroppenstedtia eburnea</name>
    <dbReference type="NCBI Taxonomy" id="714067"/>
    <lineage>
        <taxon>Bacteria</taxon>
        <taxon>Bacillati</taxon>
        <taxon>Bacillota</taxon>
        <taxon>Bacilli</taxon>
        <taxon>Bacillales</taxon>
        <taxon>Thermoactinomycetaceae</taxon>
        <taxon>Kroppenstedtia</taxon>
    </lineage>
</organism>
<sequence>MLRKILSVCVVITLLLTVWTGTVSAHQMEQGTREALGHKHTSNLGIEMGLLQKPKPTKLGIDQGKHTPEREVNDFVLRWTGFFS</sequence>
<dbReference type="RefSeq" id="WP_076525932.1">
    <property type="nucleotide sequence ID" value="NZ_CP048103.1"/>
</dbReference>
<dbReference type="EMBL" id="FTOD01000011">
    <property type="protein sequence ID" value="SIT04416.1"/>
    <property type="molecule type" value="Genomic_DNA"/>
</dbReference>
<dbReference type="Proteomes" id="UP000186795">
    <property type="component" value="Unassembled WGS sequence"/>
</dbReference>